<sequence length="596" mass="65794">MKKRLFFFIMIMLMASGCYGPKDGEGMLEVASNNPLSPAIVFNGEISPAQDPNTFPVPDGVTSVVVEDKKSGSIVNHIEEGEKVRDLLDGLREAAETSVSLESDFTGSKYIIHLTGRMAASKGFSYEVDDMRATDSIDASVKVYAEDASGHYRAWSMPSRWIERLLSGPSVADEDDSSKPYLYVSSFDNSGSVLVMSNKDIQRSSVSAAIDSTLFSSGYPVGISPAYHIYWSDPRRFVVRITDWKSGMNVRFRLDDVMTETGEKFSDEEVPNRNTAVVFGPFSAHRLRWIGAEGNVGSELSLDRPALLLQPIRVDAAETYAIMAYHADGSTTLIRLDTMERRTIRITEWPDHEEPFGNNYGTNVLFGDVLMGKSTYAVYGNRTVYRIDLEEGTATKLYVSARPIYGVAISPEGKRVAILSSSDKYLGSFADLTLLKTDGSVASRWEKAAYAGHSDGFLFVYPMAWTDDHTVALPWIGNGNESFVRGRVLLDIRDGSSIKVADAELPADAAALLRQAAGKAIEVTRILPQPEGRGKLIAVETTDTGAWLIDRMKKKVTFLGQSHLLKWIDHDVIAVFEEGRERIYDIGMDTGQNEIN</sequence>
<protein>
    <recommendedName>
        <fullName evidence="4">Lipoprotein LpqB beta-propeller domain-containing protein</fullName>
    </recommendedName>
</protein>
<comment type="caution">
    <text evidence="2">The sequence shown here is derived from an EMBL/GenBank/DDBJ whole genome shotgun (WGS) entry which is preliminary data.</text>
</comment>
<evidence type="ECO:0000256" key="1">
    <source>
        <dbReference type="SAM" id="SignalP"/>
    </source>
</evidence>
<dbReference type="EMBL" id="JBHSAM010000028">
    <property type="protein sequence ID" value="MFC4101648.1"/>
    <property type="molecule type" value="Genomic_DNA"/>
</dbReference>
<keyword evidence="3" id="KW-1185">Reference proteome</keyword>
<name>A0ABV8K6K0_9BACL</name>
<feature type="chain" id="PRO_5045377235" description="Lipoprotein LpqB beta-propeller domain-containing protein" evidence="1">
    <location>
        <begin position="21"/>
        <end position="596"/>
    </location>
</feature>
<feature type="signal peptide" evidence="1">
    <location>
        <begin position="1"/>
        <end position="20"/>
    </location>
</feature>
<organism evidence="2 3">
    <name type="scientific">Paenibacillus xanthanilyticus</name>
    <dbReference type="NCBI Taxonomy" id="1783531"/>
    <lineage>
        <taxon>Bacteria</taxon>
        <taxon>Bacillati</taxon>
        <taxon>Bacillota</taxon>
        <taxon>Bacilli</taxon>
        <taxon>Bacillales</taxon>
        <taxon>Paenibacillaceae</taxon>
        <taxon>Paenibacillus</taxon>
    </lineage>
</organism>
<evidence type="ECO:0008006" key="4">
    <source>
        <dbReference type="Google" id="ProtNLM"/>
    </source>
</evidence>
<evidence type="ECO:0000313" key="2">
    <source>
        <dbReference type="EMBL" id="MFC4101648.1"/>
    </source>
</evidence>
<dbReference type="SUPFAM" id="SSF82171">
    <property type="entry name" value="DPP6 N-terminal domain-like"/>
    <property type="match status" value="1"/>
</dbReference>
<reference evidence="3" key="1">
    <citation type="journal article" date="2019" name="Int. J. Syst. Evol. Microbiol.">
        <title>The Global Catalogue of Microorganisms (GCM) 10K type strain sequencing project: providing services to taxonomists for standard genome sequencing and annotation.</title>
        <authorList>
            <consortium name="The Broad Institute Genomics Platform"/>
            <consortium name="The Broad Institute Genome Sequencing Center for Infectious Disease"/>
            <person name="Wu L."/>
            <person name="Ma J."/>
        </authorList>
    </citation>
    <scope>NUCLEOTIDE SEQUENCE [LARGE SCALE GENOMIC DNA]</scope>
    <source>
        <strain evidence="3">IBRC-M 10987</strain>
    </source>
</reference>
<gene>
    <name evidence="2" type="ORF">ACFOZ8_18540</name>
</gene>
<keyword evidence="1" id="KW-0732">Signal</keyword>
<proteinExistence type="predicted"/>
<evidence type="ECO:0000313" key="3">
    <source>
        <dbReference type="Proteomes" id="UP001595715"/>
    </source>
</evidence>
<dbReference type="RefSeq" id="WP_377720255.1">
    <property type="nucleotide sequence ID" value="NZ_JBHSAM010000028.1"/>
</dbReference>
<dbReference type="PROSITE" id="PS51257">
    <property type="entry name" value="PROKAR_LIPOPROTEIN"/>
    <property type="match status" value="1"/>
</dbReference>
<accession>A0ABV8K6K0</accession>
<dbReference type="Proteomes" id="UP001595715">
    <property type="component" value="Unassembled WGS sequence"/>
</dbReference>